<gene>
    <name evidence="1" type="ORF">IAC54_07180</name>
</gene>
<protein>
    <submittedName>
        <fullName evidence="1">DUF4292 domain-containing protein</fullName>
    </submittedName>
</protein>
<dbReference type="Proteomes" id="UP000823636">
    <property type="component" value="Unassembled WGS sequence"/>
</dbReference>
<evidence type="ECO:0000313" key="2">
    <source>
        <dbReference type="Proteomes" id="UP000823636"/>
    </source>
</evidence>
<sequence length="277" mass="30360">MKRAIIVSAGALLLAVILGLESCRTAKDLADNDPAMLSYTAGKDLYEALLAEIPDYDKVSIKCLFTLGNLSSRAQVRMIKGEFVQVSFMPVLGIEMLRLMLTPDSIYVMDRLNGIAAVEAVSALSQKIPGGAGIPQIQSLLLGAPFKLSGNNITENDYDKFRWSTDGDKTVLHTPYGKYPELKFTVGKDADLAQTHLSDGEGNTLISTYSMRKKAKTGGSVPGEVSITISLPGKYFAVKAGMNEITYDWEKTFEPDTAISKRYTRISFDDFIKTYIK</sequence>
<accession>A0A9D9E5R8</accession>
<dbReference type="EMBL" id="JADIMW010000076">
    <property type="protein sequence ID" value="MBO8438661.1"/>
    <property type="molecule type" value="Genomic_DNA"/>
</dbReference>
<comment type="caution">
    <text evidence="1">The sequence shown here is derived from an EMBL/GenBank/DDBJ whole genome shotgun (WGS) entry which is preliminary data.</text>
</comment>
<dbReference type="Pfam" id="PF14125">
    <property type="entry name" value="DUF4292"/>
    <property type="match status" value="1"/>
</dbReference>
<dbReference type="InterPro" id="IPR025634">
    <property type="entry name" value="DUF4292"/>
</dbReference>
<evidence type="ECO:0000313" key="1">
    <source>
        <dbReference type="EMBL" id="MBO8438661.1"/>
    </source>
</evidence>
<name>A0A9D9E5R8_9BACT</name>
<reference evidence="1" key="2">
    <citation type="journal article" date="2021" name="PeerJ">
        <title>Extensive microbial diversity within the chicken gut microbiome revealed by metagenomics and culture.</title>
        <authorList>
            <person name="Gilroy R."/>
            <person name="Ravi A."/>
            <person name="Getino M."/>
            <person name="Pursley I."/>
            <person name="Horton D.L."/>
            <person name="Alikhan N.F."/>
            <person name="Baker D."/>
            <person name="Gharbi K."/>
            <person name="Hall N."/>
            <person name="Watson M."/>
            <person name="Adriaenssens E.M."/>
            <person name="Foster-Nyarko E."/>
            <person name="Jarju S."/>
            <person name="Secka A."/>
            <person name="Antonio M."/>
            <person name="Oren A."/>
            <person name="Chaudhuri R.R."/>
            <person name="La Ragione R."/>
            <person name="Hildebrand F."/>
            <person name="Pallen M.J."/>
        </authorList>
    </citation>
    <scope>NUCLEOTIDE SEQUENCE</scope>
    <source>
        <strain evidence="1">G3-4614</strain>
    </source>
</reference>
<proteinExistence type="predicted"/>
<organism evidence="1 2">
    <name type="scientific">Candidatus Caccoplasma merdipullorum</name>
    <dbReference type="NCBI Taxonomy" id="2840718"/>
    <lineage>
        <taxon>Bacteria</taxon>
        <taxon>Pseudomonadati</taxon>
        <taxon>Bacteroidota</taxon>
        <taxon>Bacteroidia</taxon>
        <taxon>Bacteroidales</taxon>
        <taxon>Bacteroidaceae</taxon>
        <taxon>Bacteroidaceae incertae sedis</taxon>
        <taxon>Candidatus Caccoplasma</taxon>
    </lineage>
</organism>
<reference evidence="1" key="1">
    <citation type="submission" date="2020-10" db="EMBL/GenBank/DDBJ databases">
        <authorList>
            <person name="Gilroy R."/>
        </authorList>
    </citation>
    <scope>NUCLEOTIDE SEQUENCE</scope>
    <source>
        <strain evidence="1">G3-4614</strain>
    </source>
</reference>
<dbReference type="AlphaFoldDB" id="A0A9D9E5R8"/>